<reference evidence="1" key="1">
    <citation type="submission" date="2021-01" db="EMBL/GenBank/DDBJ databases">
        <authorList>
            <person name="Corre E."/>
            <person name="Pelletier E."/>
            <person name="Niang G."/>
            <person name="Scheremetjew M."/>
            <person name="Finn R."/>
            <person name="Kale V."/>
            <person name="Holt S."/>
            <person name="Cochrane G."/>
            <person name="Meng A."/>
            <person name="Brown T."/>
            <person name="Cohen L."/>
        </authorList>
    </citation>
    <scope>NUCLEOTIDE SEQUENCE</scope>
    <source>
        <strain evidence="1">CCMP645</strain>
    </source>
</reference>
<dbReference type="EMBL" id="HBIZ01064258">
    <property type="protein sequence ID" value="CAE0786890.1"/>
    <property type="molecule type" value="Transcribed_RNA"/>
</dbReference>
<gene>
    <name evidence="1" type="ORF">PCAR00345_LOCUS39598</name>
</gene>
<proteinExistence type="predicted"/>
<evidence type="ECO:0000313" key="1">
    <source>
        <dbReference type="EMBL" id="CAE0786890.1"/>
    </source>
</evidence>
<name>A0A7S4C4Q8_CHRCT</name>
<dbReference type="AlphaFoldDB" id="A0A7S4C4Q8"/>
<organism evidence="1">
    <name type="scientific">Chrysotila carterae</name>
    <name type="common">Marine alga</name>
    <name type="synonym">Syracosphaera carterae</name>
    <dbReference type="NCBI Taxonomy" id="13221"/>
    <lineage>
        <taxon>Eukaryota</taxon>
        <taxon>Haptista</taxon>
        <taxon>Haptophyta</taxon>
        <taxon>Prymnesiophyceae</taxon>
        <taxon>Isochrysidales</taxon>
        <taxon>Isochrysidaceae</taxon>
        <taxon>Chrysotila</taxon>
    </lineage>
</organism>
<protein>
    <submittedName>
        <fullName evidence="1">Uncharacterized protein</fullName>
    </submittedName>
</protein>
<sequence length="108" mass="11127">MDLDLHGEQHVEAVVAEAEMGSTSGVMAKAAEAAAMEVEICSAAEIYAVVGEVVDWGKNKMNRTLNIGLALCSFLLDCGSSTPDNHQQPCLAKRVVLAAAAGPDAAVA</sequence>
<accession>A0A7S4C4Q8</accession>